<feature type="compositionally biased region" description="Basic and acidic residues" evidence="1">
    <location>
        <begin position="93"/>
        <end position="109"/>
    </location>
</feature>
<evidence type="ECO:0000313" key="3">
    <source>
        <dbReference type="Proteomes" id="UP000186817"/>
    </source>
</evidence>
<feature type="compositionally biased region" description="Low complexity" evidence="1">
    <location>
        <begin position="118"/>
        <end position="135"/>
    </location>
</feature>
<evidence type="ECO:0000256" key="1">
    <source>
        <dbReference type="SAM" id="MobiDB-lite"/>
    </source>
</evidence>
<dbReference type="EMBL" id="LSRX01000321">
    <property type="protein sequence ID" value="OLQ00656.1"/>
    <property type="molecule type" value="Genomic_DNA"/>
</dbReference>
<accession>A0A1Q9DZP9</accession>
<comment type="caution">
    <text evidence="2">The sequence shown here is derived from an EMBL/GenBank/DDBJ whole genome shotgun (WGS) entry which is preliminary data.</text>
</comment>
<evidence type="ECO:0000313" key="2">
    <source>
        <dbReference type="EMBL" id="OLQ00656.1"/>
    </source>
</evidence>
<gene>
    <name evidence="2" type="ORF">AK812_SmicGene16657</name>
</gene>
<keyword evidence="3" id="KW-1185">Reference proteome</keyword>
<dbReference type="Proteomes" id="UP000186817">
    <property type="component" value="Unassembled WGS sequence"/>
</dbReference>
<sequence length="148" mass="16649">MRNKVRLDVRSMGSFKPEGLLQQPLDPGCDSEGTASLYFCSFWMRVAAETQSLLILWFTLRLLWLLLLVPSDEKEGWAPRGWPVPVRRELPAKRRLEGRAPATKDETEWKQSSLVDTSLPSPAASVAEPSAASSSRCDENREEEVNCD</sequence>
<name>A0A1Q9DZP9_SYMMI</name>
<feature type="region of interest" description="Disordered" evidence="1">
    <location>
        <begin position="93"/>
        <end position="148"/>
    </location>
</feature>
<reference evidence="2 3" key="1">
    <citation type="submission" date="2016-02" db="EMBL/GenBank/DDBJ databases">
        <title>Genome analysis of coral dinoflagellate symbionts highlights evolutionary adaptations to a symbiotic lifestyle.</title>
        <authorList>
            <person name="Aranda M."/>
            <person name="Li Y."/>
            <person name="Liew Y.J."/>
            <person name="Baumgarten S."/>
            <person name="Simakov O."/>
            <person name="Wilson M."/>
            <person name="Piel J."/>
            <person name="Ashoor H."/>
            <person name="Bougouffa S."/>
            <person name="Bajic V.B."/>
            <person name="Ryu T."/>
            <person name="Ravasi T."/>
            <person name="Bayer T."/>
            <person name="Micklem G."/>
            <person name="Kim H."/>
            <person name="Bhak J."/>
            <person name="Lajeunesse T.C."/>
            <person name="Voolstra C.R."/>
        </authorList>
    </citation>
    <scope>NUCLEOTIDE SEQUENCE [LARGE SCALE GENOMIC DNA]</scope>
    <source>
        <strain evidence="2 3">CCMP2467</strain>
    </source>
</reference>
<protein>
    <submittedName>
        <fullName evidence="2">Uncharacterized protein</fullName>
    </submittedName>
</protein>
<dbReference type="AlphaFoldDB" id="A0A1Q9DZP9"/>
<proteinExistence type="predicted"/>
<organism evidence="2 3">
    <name type="scientific">Symbiodinium microadriaticum</name>
    <name type="common">Dinoflagellate</name>
    <name type="synonym">Zooxanthella microadriatica</name>
    <dbReference type="NCBI Taxonomy" id="2951"/>
    <lineage>
        <taxon>Eukaryota</taxon>
        <taxon>Sar</taxon>
        <taxon>Alveolata</taxon>
        <taxon>Dinophyceae</taxon>
        <taxon>Suessiales</taxon>
        <taxon>Symbiodiniaceae</taxon>
        <taxon>Symbiodinium</taxon>
    </lineage>
</organism>